<name>A0A0S2HVQ1_9BACT</name>
<evidence type="ECO:0000256" key="2">
    <source>
        <dbReference type="ARBA" id="ARBA00022679"/>
    </source>
</evidence>
<gene>
    <name evidence="7" type="primary">pdxY</name>
    <name evidence="7" type="ORF">L21SP5_00435</name>
</gene>
<keyword evidence="4 7" id="KW-0418">Kinase</keyword>
<dbReference type="RefSeq" id="WP_057951694.1">
    <property type="nucleotide sequence ID" value="NZ_CP013118.1"/>
</dbReference>
<feature type="domain" description="Pyridoxamine kinase/Phosphomethylpyrimidine kinase" evidence="6">
    <location>
        <begin position="75"/>
        <end position="259"/>
    </location>
</feature>
<evidence type="ECO:0000256" key="4">
    <source>
        <dbReference type="ARBA" id="ARBA00022777"/>
    </source>
</evidence>
<keyword evidence="2 7" id="KW-0808">Transferase</keyword>
<keyword evidence="5" id="KW-0067">ATP-binding</keyword>
<evidence type="ECO:0000259" key="6">
    <source>
        <dbReference type="Pfam" id="PF08543"/>
    </source>
</evidence>
<dbReference type="AlphaFoldDB" id="A0A0S2HVQ1"/>
<dbReference type="OrthoDB" id="9800808at2"/>
<dbReference type="GO" id="GO:0009443">
    <property type="term" value="P:pyridoxal 5'-phosphate salvage"/>
    <property type="evidence" value="ECO:0007669"/>
    <property type="project" value="InterPro"/>
</dbReference>
<dbReference type="InterPro" id="IPR013749">
    <property type="entry name" value="PM/HMP-P_kinase-1"/>
</dbReference>
<dbReference type="InterPro" id="IPR004625">
    <property type="entry name" value="PyrdxlKinase"/>
</dbReference>
<organism evidence="7 8">
    <name type="scientific">Salinivirga cyanobacteriivorans</name>
    <dbReference type="NCBI Taxonomy" id="1307839"/>
    <lineage>
        <taxon>Bacteria</taxon>
        <taxon>Pseudomonadati</taxon>
        <taxon>Bacteroidota</taxon>
        <taxon>Bacteroidia</taxon>
        <taxon>Bacteroidales</taxon>
        <taxon>Salinivirgaceae</taxon>
        <taxon>Salinivirga</taxon>
    </lineage>
</organism>
<dbReference type="CDD" id="cd01173">
    <property type="entry name" value="pyridoxal_pyridoxamine_kinase"/>
    <property type="match status" value="1"/>
</dbReference>
<evidence type="ECO:0000256" key="3">
    <source>
        <dbReference type="ARBA" id="ARBA00022741"/>
    </source>
</evidence>
<evidence type="ECO:0000256" key="5">
    <source>
        <dbReference type="ARBA" id="ARBA00022840"/>
    </source>
</evidence>
<keyword evidence="3" id="KW-0547">Nucleotide-binding</keyword>
<evidence type="ECO:0000313" key="8">
    <source>
        <dbReference type="Proteomes" id="UP000064893"/>
    </source>
</evidence>
<dbReference type="STRING" id="1307839.L21SP5_00435"/>
<accession>A0A0S2HVQ1</accession>
<dbReference type="Gene3D" id="3.40.1190.20">
    <property type="match status" value="1"/>
</dbReference>
<dbReference type="GO" id="GO:0008478">
    <property type="term" value="F:pyridoxal kinase activity"/>
    <property type="evidence" value="ECO:0007669"/>
    <property type="project" value="UniProtKB-EC"/>
</dbReference>
<dbReference type="EC" id="2.7.1.35" evidence="1"/>
<dbReference type="SUPFAM" id="SSF53613">
    <property type="entry name" value="Ribokinase-like"/>
    <property type="match status" value="1"/>
</dbReference>
<dbReference type="PATRIC" id="fig|1307839.3.peg.475"/>
<sequence length="292" mass="32370">MLKNPVQKVAAIHDLSGYGRASLTVVIPVLSSMGFQVCPIPTAVLSTHSQYKNYRFVDLTEHIPGIMEHWKELNLEFDAIYSGFLGSAQQIDMMIDFIDQFKRPETIVMIDPVLGDNGKLYGPFNQEMVDEMRKLVCKADIITPNTTEVGLLLNNDPEMIKNTKDTLQAIDELTALGPEIIVVTSVPDGDDGKTAVVAYNRQDGRYWKVPVDYLPAAYPGTGDTFASVLLGCLLQGDNLPMSLDRAVHFISHGVRSTFGFHYDEKEGILLEKVLPALKAPAQISSYEVLKKH</sequence>
<dbReference type="Proteomes" id="UP000064893">
    <property type="component" value="Chromosome"/>
</dbReference>
<dbReference type="PANTHER" id="PTHR10534">
    <property type="entry name" value="PYRIDOXAL KINASE"/>
    <property type="match status" value="1"/>
</dbReference>
<dbReference type="GO" id="GO:0005524">
    <property type="term" value="F:ATP binding"/>
    <property type="evidence" value="ECO:0007669"/>
    <property type="project" value="UniProtKB-KW"/>
</dbReference>
<dbReference type="KEGG" id="blq:L21SP5_00435"/>
<dbReference type="GO" id="GO:0005829">
    <property type="term" value="C:cytosol"/>
    <property type="evidence" value="ECO:0007669"/>
    <property type="project" value="TreeGrafter"/>
</dbReference>
<dbReference type="InterPro" id="IPR029056">
    <property type="entry name" value="Ribokinase-like"/>
</dbReference>
<dbReference type="EMBL" id="CP013118">
    <property type="protein sequence ID" value="ALO14114.1"/>
    <property type="molecule type" value="Genomic_DNA"/>
</dbReference>
<protein>
    <recommendedName>
        <fullName evidence="1">pyridoxal kinase</fullName>
        <ecNumber evidence="1">2.7.1.35</ecNumber>
    </recommendedName>
</protein>
<reference evidence="7 8" key="1">
    <citation type="submission" date="2015-11" db="EMBL/GenBank/DDBJ databases">
        <title>Description and complete genome sequence of a novel strain predominating in hypersaline microbial mats and representing a new family of the Bacteriodetes phylum.</title>
        <authorList>
            <person name="Spring S."/>
            <person name="Bunk B."/>
            <person name="Sproer C."/>
            <person name="Klenk H.-P."/>
        </authorList>
    </citation>
    <scope>NUCLEOTIDE SEQUENCE [LARGE SCALE GENOMIC DNA]</scope>
    <source>
        <strain evidence="7 8">L21-Spi-D4</strain>
    </source>
</reference>
<dbReference type="PANTHER" id="PTHR10534:SF2">
    <property type="entry name" value="PYRIDOXAL KINASE"/>
    <property type="match status" value="1"/>
</dbReference>
<dbReference type="NCBIfam" id="NF005491">
    <property type="entry name" value="PRK07105.1"/>
    <property type="match status" value="1"/>
</dbReference>
<dbReference type="Pfam" id="PF08543">
    <property type="entry name" value="Phos_pyr_kin"/>
    <property type="match status" value="1"/>
</dbReference>
<evidence type="ECO:0000256" key="1">
    <source>
        <dbReference type="ARBA" id="ARBA00012104"/>
    </source>
</evidence>
<evidence type="ECO:0000313" key="7">
    <source>
        <dbReference type="EMBL" id="ALO14114.1"/>
    </source>
</evidence>
<keyword evidence="8" id="KW-1185">Reference proteome</keyword>
<proteinExistence type="predicted"/>